<evidence type="ECO:0000313" key="2">
    <source>
        <dbReference type="Proteomes" id="UP000472270"/>
    </source>
</evidence>
<sequence>MLFFPKDPQCAATLKKANERSIYTSGIYDQSEKKTKKGKGERREGLNIDFSCCADQSASMGHVQNQFCLMSGHHNGPKILNSFNTYTATITHTQNRLGLLCSVKCANNKITVIVKLCELLSQQIRIKQCGVSYYLPHGFFFSKTFLKIVPAPNF</sequence>
<reference evidence="1" key="1">
    <citation type="submission" date="2025-08" db="UniProtKB">
        <authorList>
            <consortium name="Ensembl"/>
        </authorList>
    </citation>
    <scope>IDENTIFICATION</scope>
</reference>
<proteinExistence type="predicted"/>
<accession>A0A673JS70</accession>
<name>A0A673JS70_9TELE</name>
<protein>
    <submittedName>
        <fullName evidence="1">Uncharacterized protein</fullName>
    </submittedName>
</protein>
<evidence type="ECO:0000313" key="1">
    <source>
        <dbReference type="Ensembl" id="ENSSRHP00000056127.1"/>
    </source>
</evidence>
<reference evidence="1" key="2">
    <citation type="submission" date="2025-09" db="UniProtKB">
        <authorList>
            <consortium name="Ensembl"/>
        </authorList>
    </citation>
    <scope>IDENTIFICATION</scope>
</reference>
<dbReference type="Proteomes" id="UP000472270">
    <property type="component" value="Unassembled WGS sequence"/>
</dbReference>
<organism evidence="1 2">
    <name type="scientific">Sinocyclocheilus rhinocerous</name>
    <dbReference type="NCBI Taxonomy" id="307959"/>
    <lineage>
        <taxon>Eukaryota</taxon>
        <taxon>Metazoa</taxon>
        <taxon>Chordata</taxon>
        <taxon>Craniata</taxon>
        <taxon>Vertebrata</taxon>
        <taxon>Euteleostomi</taxon>
        <taxon>Actinopterygii</taxon>
        <taxon>Neopterygii</taxon>
        <taxon>Teleostei</taxon>
        <taxon>Ostariophysi</taxon>
        <taxon>Cypriniformes</taxon>
        <taxon>Cyprinidae</taxon>
        <taxon>Cyprininae</taxon>
        <taxon>Sinocyclocheilus</taxon>
    </lineage>
</organism>
<dbReference type="AlphaFoldDB" id="A0A673JS70"/>
<keyword evidence="2" id="KW-1185">Reference proteome</keyword>
<dbReference type="Ensembl" id="ENSSRHT00000057693.1">
    <property type="protein sequence ID" value="ENSSRHP00000056127.1"/>
    <property type="gene ID" value="ENSSRHG00000028153.1"/>
</dbReference>